<reference evidence="2 3" key="1">
    <citation type="journal article" date="2018" name="Nat. Ecol. Evol.">
        <title>Pezizomycetes genomes reveal the molecular basis of ectomycorrhizal truffle lifestyle.</title>
        <authorList>
            <person name="Murat C."/>
            <person name="Payen T."/>
            <person name="Noel B."/>
            <person name="Kuo A."/>
            <person name="Morin E."/>
            <person name="Chen J."/>
            <person name="Kohler A."/>
            <person name="Krizsan K."/>
            <person name="Balestrini R."/>
            <person name="Da Silva C."/>
            <person name="Montanini B."/>
            <person name="Hainaut M."/>
            <person name="Levati E."/>
            <person name="Barry K.W."/>
            <person name="Belfiori B."/>
            <person name="Cichocki N."/>
            <person name="Clum A."/>
            <person name="Dockter R.B."/>
            <person name="Fauchery L."/>
            <person name="Guy J."/>
            <person name="Iotti M."/>
            <person name="Le Tacon F."/>
            <person name="Lindquist E.A."/>
            <person name="Lipzen A."/>
            <person name="Malagnac F."/>
            <person name="Mello A."/>
            <person name="Molinier V."/>
            <person name="Miyauchi S."/>
            <person name="Poulain J."/>
            <person name="Riccioni C."/>
            <person name="Rubini A."/>
            <person name="Sitrit Y."/>
            <person name="Splivallo R."/>
            <person name="Traeger S."/>
            <person name="Wang M."/>
            <person name="Zifcakova L."/>
            <person name="Wipf D."/>
            <person name="Zambonelli A."/>
            <person name="Paolocci F."/>
            <person name="Nowrousian M."/>
            <person name="Ottonello S."/>
            <person name="Baldrian P."/>
            <person name="Spatafora J.W."/>
            <person name="Henrissat B."/>
            <person name="Nagy L.G."/>
            <person name="Aury J.M."/>
            <person name="Wincker P."/>
            <person name="Grigoriev I.V."/>
            <person name="Bonfante P."/>
            <person name="Martin F.M."/>
        </authorList>
    </citation>
    <scope>NUCLEOTIDE SEQUENCE [LARGE SCALE GENOMIC DNA]</scope>
    <source>
        <strain evidence="2 3">RN42</strain>
    </source>
</reference>
<evidence type="ECO:0000313" key="2">
    <source>
        <dbReference type="EMBL" id="RPA80768.1"/>
    </source>
</evidence>
<evidence type="ECO:0000313" key="3">
    <source>
        <dbReference type="Proteomes" id="UP000275078"/>
    </source>
</evidence>
<feature type="signal peptide" evidence="1">
    <location>
        <begin position="1"/>
        <end position="19"/>
    </location>
</feature>
<feature type="chain" id="PRO_5018243726" description="SSCRP protein" evidence="1">
    <location>
        <begin position="20"/>
        <end position="153"/>
    </location>
</feature>
<dbReference type="AlphaFoldDB" id="A0A3N4I7Z7"/>
<sequence>MKFATALFSALMVAGSALAHPAEIHERDAPQIVNLKFHAGPAEYSLTIPADGEKHYTNSDLAVDIIDTPDFNAYSQCTFYTAGEKVLAQSINTQTGLQSLVVGPPQPIIAVSCTGTCIYTYGDCYRNGQFLGTCCAGYCAANKCRPWIAPGSN</sequence>
<proteinExistence type="predicted"/>
<dbReference type="Proteomes" id="UP000275078">
    <property type="component" value="Unassembled WGS sequence"/>
</dbReference>
<name>A0A3N4I7Z7_ASCIM</name>
<organism evidence="2 3">
    <name type="scientific">Ascobolus immersus RN42</name>
    <dbReference type="NCBI Taxonomy" id="1160509"/>
    <lineage>
        <taxon>Eukaryota</taxon>
        <taxon>Fungi</taxon>
        <taxon>Dikarya</taxon>
        <taxon>Ascomycota</taxon>
        <taxon>Pezizomycotina</taxon>
        <taxon>Pezizomycetes</taxon>
        <taxon>Pezizales</taxon>
        <taxon>Ascobolaceae</taxon>
        <taxon>Ascobolus</taxon>
    </lineage>
</organism>
<keyword evidence="1" id="KW-0732">Signal</keyword>
<dbReference type="EMBL" id="ML119685">
    <property type="protein sequence ID" value="RPA80768.1"/>
    <property type="molecule type" value="Genomic_DNA"/>
</dbReference>
<dbReference type="OrthoDB" id="4509278at2759"/>
<accession>A0A3N4I7Z7</accession>
<protein>
    <recommendedName>
        <fullName evidence="4">SSCRP protein</fullName>
    </recommendedName>
</protein>
<gene>
    <name evidence="2" type="ORF">BJ508DRAFT_327098</name>
</gene>
<evidence type="ECO:0000256" key="1">
    <source>
        <dbReference type="SAM" id="SignalP"/>
    </source>
</evidence>
<evidence type="ECO:0008006" key="4">
    <source>
        <dbReference type="Google" id="ProtNLM"/>
    </source>
</evidence>
<keyword evidence="3" id="KW-1185">Reference proteome</keyword>